<evidence type="ECO:0000313" key="11">
    <source>
        <dbReference type="Proteomes" id="UP000053469"/>
    </source>
</evidence>
<dbReference type="Proteomes" id="UP000053469">
    <property type="component" value="Unassembled WGS sequence"/>
</dbReference>
<dbReference type="EMBL" id="LGGI01000021">
    <property type="protein sequence ID" value="KUK67301.1"/>
    <property type="molecule type" value="Genomic_DNA"/>
</dbReference>
<evidence type="ECO:0000256" key="8">
    <source>
        <dbReference type="ARBA" id="ARBA00023303"/>
    </source>
</evidence>
<evidence type="ECO:0000256" key="5">
    <source>
        <dbReference type="ARBA" id="ARBA00022989"/>
    </source>
</evidence>
<dbReference type="SUPFAM" id="SSF81330">
    <property type="entry name" value="Gated mechanosensitive channel"/>
    <property type="match status" value="1"/>
</dbReference>
<keyword evidence="6" id="KW-0406">Ion transport</keyword>
<evidence type="ECO:0000256" key="7">
    <source>
        <dbReference type="ARBA" id="ARBA00023136"/>
    </source>
</evidence>
<keyword evidence="7 9" id="KW-0472">Membrane</keyword>
<evidence type="ECO:0000256" key="9">
    <source>
        <dbReference type="SAM" id="Phobius"/>
    </source>
</evidence>
<name>A0A117LTY2_9BACT</name>
<dbReference type="PANTHER" id="PTHR30266:SF2">
    <property type="entry name" value="LARGE-CONDUCTANCE MECHANOSENSITIVE CHANNEL"/>
    <property type="match status" value="1"/>
</dbReference>
<dbReference type="GO" id="GO:0008381">
    <property type="term" value="F:mechanosensitive monoatomic ion channel activity"/>
    <property type="evidence" value="ECO:0007669"/>
    <property type="project" value="InterPro"/>
</dbReference>
<keyword evidence="5 9" id="KW-1133">Transmembrane helix</keyword>
<dbReference type="InterPro" id="IPR037673">
    <property type="entry name" value="MSC/AndL"/>
</dbReference>
<reference evidence="11" key="1">
    <citation type="journal article" date="2015" name="MBio">
        <title>Genome-Resolved Metagenomic Analysis Reveals Roles for Candidate Phyla and Other Microbial Community Members in Biogeochemical Transformations in Oil Reservoirs.</title>
        <authorList>
            <person name="Hu P."/>
            <person name="Tom L."/>
            <person name="Singh A."/>
            <person name="Thomas B.C."/>
            <person name="Baker B.J."/>
            <person name="Piceno Y.M."/>
            <person name="Andersen G.L."/>
            <person name="Banfield J.F."/>
        </authorList>
    </citation>
    <scope>NUCLEOTIDE SEQUENCE [LARGE SCALE GENOMIC DNA]</scope>
</reference>
<sequence length="131" mass="14756">MKKKKSEKRWDNIKKEFKEFAFKEATFGAAIGIMIGAALKDVINSLVTDILTPPINFLTSGVDFTNLYFVLGKGQYESLSSAEEAGAVVIRYGNFLNEFISFLITAIILFVLTYQITKLLSKAKKEEEMKK</sequence>
<proteinExistence type="predicted"/>
<feature type="transmembrane region" description="Helical" evidence="9">
    <location>
        <begin position="20"/>
        <end position="39"/>
    </location>
</feature>
<evidence type="ECO:0000256" key="6">
    <source>
        <dbReference type="ARBA" id="ARBA00023065"/>
    </source>
</evidence>
<dbReference type="NCBIfam" id="TIGR00220">
    <property type="entry name" value="mscL"/>
    <property type="match status" value="1"/>
</dbReference>
<comment type="caution">
    <text evidence="10">The sequence shown here is derived from an EMBL/GenBank/DDBJ whole genome shotgun (WGS) entry which is preliminary data.</text>
</comment>
<gene>
    <name evidence="10" type="ORF">XD87_0212</name>
</gene>
<keyword evidence="4 9" id="KW-0812">Transmembrane</keyword>
<dbReference type="PANTHER" id="PTHR30266">
    <property type="entry name" value="MECHANOSENSITIVE CHANNEL MSCL"/>
    <property type="match status" value="1"/>
</dbReference>
<evidence type="ECO:0000256" key="1">
    <source>
        <dbReference type="ARBA" id="ARBA00004141"/>
    </source>
</evidence>
<dbReference type="Pfam" id="PF01741">
    <property type="entry name" value="MscL"/>
    <property type="match status" value="1"/>
</dbReference>
<keyword evidence="3" id="KW-1003">Cell membrane</keyword>
<evidence type="ECO:0000256" key="3">
    <source>
        <dbReference type="ARBA" id="ARBA00022475"/>
    </source>
</evidence>
<comment type="subcellular location">
    <subcellularLocation>
        <location evidence="1">Membrane</location>
        <topology evidence="1">Multi-pass membrane protein</topology>
    </subcellularLocation>
</comment>
<dbReference type="InterPro" id="IPR036019">
    <property type="entry name" value="MscL_channel"/>
</dbReference>
<dbReference type="Gene3D" id="1.10.1200.120">
    <property type="entry name" value="Large-conductance mechanosensitive channel, MscL, domain 1"/>
    <property type="match status" value="1"/>
</dbReference>
<dbReference type="InterPro" id="IPR001185">
    <property type="entry name" value="MS_channel"/>
</dbReference>
<protein>
    <submittedName>
        <fullName evidence="10">Large-conductance mechanosensitive channel</fullName>
    </submittedName>
</protein>
<organism evidence="10 11">
    <name type="scientific">candidate division WS6 bacterium 36_33</name>
    <dbReference type="NCBI Taxonomy" id="1641388"/>
    <lineage>
        <taxon>Bacteria</taxon>
        <taxon>Candidatus Dojkabacteria</taxon>
    </lineage>
</organism>
<accession>A0A117LTY2</accession>
<feature type="transmembrane region" description="Helical" evidence="9">
    <location>
        <begin position="99"/>
        <end position="121"/>
    </location>
</feature>
<evidence type="ECO:0000256" key="4">
    <source>
        <dbReference type="ARBA" id="ARBA00022692"/>
    </source>
</evidence>
<keyword evidence="8" id="KW-0407">Ion channel</keyword>
<evidence type="ECO:0000313" key="10">
    <source>
        <dbReference type="EMBL" id="KUK67301.1"/>
    </source>
</evidence>
<dbReference type="GO" id="GO:0016020">
    <property type="term" value="C:membrane"/>
    <property type="evidence" value="ECO:0007669"/>
    <property type="project" value="UniProtKB-SubCell"/>
</dbReference>
<keyword evidence="2" id="KW-0813">Transport</keyword>
<evidence type="ECO:0000256" key="2">
    <source>
        <dbReference type="ARBA" id="ARBA00022448"/>
    </source>
</evidence>
<dbReference type="AlphaFoldDB" id="A0A117LTY2"/>